<keyword evidence="3" id="KW-1185">Reference proteome</keyword>
<gene>
    <name evidence="2" type="ORF">AFUS01_LOCUS20803</name>
</gene>
<proteinExistence type="predicted"/>
<accession>A0A8J2KU10</accession>
<evidence type="ECO:0000256" key="1">
    <source>
        <dbReference type="SAM" id="Phobius"/>
    </source>
</evidence>
<name>A0A8J2KU10_9HEXA</name>
<comment type="caution">
    <text evidence="2">The sequence shown here is derived from an EMBL/GenBank/DDBJ whole genome shotgun (WGS) entry which is preliminary data.</text>
</comment>
<sequence length="143" mass="15834">MTELQILLLFGIILLCLIVGFGMLELITCCLQPGYIRSLCSGTESANRRKRLLSIYDIYNSAAAQNDIIFNVKDTQGSNIVPGRLPTNMKRGSFSRTLPTIPTILEKNEEPDHPPTYAEVMTETHIVGKVPCPSTIPEDVKIV</sequence>
<evidence type="ECO:0000313" key="3">
    <source>
        <dbReference type="Proteomes" id="UP000708208"/>
    </source>
</evidence>
<dbReference type="Proteomes" id="UP000708208">
    <property type="component" value="Unassembled WGS sequence"/>
</dbReference>
<keyword evidence="1" id="KW-0472">Membrane</keyword>
<dbReference type="EMBL" id="CAJVCH010227937">
    <property type="protein sequence ID" value="CAG7732280.1"/>
    <property type="molecule type" value="Genomic_DNA"/>
</dbReference>
<organism evidence="2 3">
    <name type="scientific">Allacma fusca</name>
    <dbReference type="NCBI Taxonomy" id="39272"/>
    <lineage>
        <taxon>Eukaryota</taxon>
        <taxon>Metazoa</taxon>
        <taxon>Ecdysozoa</taxon>
        <taxon>Arthropoda</taxon>
        <taxon>Hexapoda</taxon>
        <taxon>Collembola</taxon>
        <taxon>Symphypleona</taxon>
        <taxon>Sminthuridae</taxon>
        <taxon>Allacma</taxon>
    </lineage>
</organism>
<reference evidence="2" key="1">
    <citation type="submission" date="2021-06" db="EMBL/GenBank/DDBJ databases">
        <authorList>
            <person name="Hodson N. C."/>
            <person name="Mongue J. A."/>
            <person name="Jaron S. K."/>
        </authorList>
    </citation>
    <scope>NUCLEOTIDE SEQUENCE</scope>
</reference>
<dbReference type="AlphaFoldDB" id="A0A8J2KU10"/>
<protein>
    <submittedName>
        <fullName evidence="2">Uncharacterized protein</fullName>
    </submittedName>
</protein>
<keyword evidence="1" id="KW-0812">Transmembrane</keyword>
<feature type="transmembrane region" description="Helical" evidence="1">
    <location>
        <begin position="6"/>
        <end position="27"/>
    </location>
</feature>
<evidence type="ECO:0000313" key="2">
    <source>
        <dbReference type="EMBL" id="CAG7732280.1"/>
    </source>
</evidence>
<keyword evidence="1" id="KW-1133">Transmembrane helix</keyword>